<keyword evidence="4 5" id="KW-0472">Membrane</keyword>
<dbReference type="PANTHER" id="PTHR23530">
    <property type="entry name" value="TRANSPORT PROTEIN-RELATED"/>
    <property type="match status" value="1"/>
</dbReference>
<dbReference type="Gene3D" id="1.20.1250.20">
    <property type="entry name" value="MFS general substrate transporter like domains"/>
    <property type="match status" value="1"/>
</dbReference>
<evidence type="ECO:0000313" key="8">
    <source>
        <dbReference type="Proteomes" id="UP000654345"/>
    </source>
</evidence>
<sequence>MTIRIRGFEMQTRHSAATIYLLLRGISSLFVAVVYTVELIYQAQSIGLNPFQLVLAGMVNQLVVFVCQAPTGVLADMYSRRWAVVSGLLIIGLGFLIEGGIPSFAAVLAAQAFWGLGSSLMDGADAAWIADELGSEQVGSLYLRATQVGWLCTLPGIALGAGLGSIHLNLPMLVGGGGYLALGLLLAVIMPERRFKPATRESSSSWRQMQQTLVKGFRLIRFHPTLLVILGTGVFSGIVGEAFGRLWQYHLLHNFAFPTISNLPSITWFGVIEIVIALTNIVGIEIAKRRLDTNNQRAVAWGLLLIEGTTLLGIVLFALSGQFILALAGLWLLTTANGPRIPLRQAWINQHTPSNIRATILSFNSLVGALAAIAGGLLIGALATALTTRPALLFSGLLLLPALYLYTRTLRGKLSITTTKTEGEDMMPENT</sequence>
<feature type="transmembrane region" description="Helical" evidence="5">
    <location>
        <begin position="21"/>
        <end position="41"/>
    </location>
</feature>
<dbReference type="InterPro" id="IPR020846">
    <property type="entry name" value="MFS_dom"/>
</dbReference>
<keyword evidence="3 5" id="KW-1133">Transmembrane helix</keyword>
<evidence type="ECO:0000313" key="7">
    <source>
        <dbReference type="EMBL" id="GHO56834.1"/>
    </source>
</evidence>
<comment type="caution">
    <text evidence="7">The sequence shown here is derived from an EMBL/GenBank/DDBJ whole genome shotgun (WGS) entry which is preliminary data.</text>
</comment>
<reference evidence="7 8" key="1">
    <citation type="journal article" date="2021" name="Int. J. Syst. Evol. Microbiol.">
        <title>Reticulibacter mediterranei gen. nov., sp. nov., within the new family Reticulibacteraceae fam. nov., and Ktedonospora formicarum gen. nov., sp. nov., Ktedonobacter robiniae sp. nov., Dictyobacter formicarum sp. nov. and Dictyobacter arantiisoli sp. nov., belonging to the class Ktedonobacteria.</title>
        <authorList>
            <person name="Yabe S."/>
            <person name="Zheng Y."/>
            <person name="Wang C.M."/>
            <person name="Sakai Y."/>
            <person name="Abe K."/>
            <person name="Yokota A."/>
            <person name="Donadio S."/>
            <person name="Cavaletti L."/>
            <person name="Monciardini P."/>
        </authorList>
    </citation>
    <scope>NUCLEOTIDE SEQUENCE [LARGE SCALE GENOMIC DNA]</scope>
    <source>
        <strain evidence="7 8">SOSP1-30</strain>
    </source>
</reference>
<dbReference type="InterPro" id="IPR053160">
    <property type="entry name" value="MFS_DHA3_Transporter"/>
</dbReference>
<keyword evidence="8" id="KW-1185">Reference proteome</keyword>
<dbReference type="PROSITE" id="PS50850">
    <property type="entry name" value="MFS"/>
    <property type="match status" value="1"/>
</dbReference>
<name>A0ABQ3UVF7_9CHLR</name>
<comment type="subcellular location">
    <subcellularLocation>
        <location evidence="1">Cell membrane</location>
        <topology evidence="1">Multi-pass membrane protein</topology>
    </subcellularLocation>
</comment>
<evidence type="ECO:0000259" key="6">
    <source>
        <dbReference type="PROSITE" id="PS50850"/>
    </source>
</evidence>
<feature type="transmembrane region" description="Helical" evidence="5">
    <location>
        <begin position="363"/>
        <end position="385"/>
    </location>
</feature>
<protein>
    <submittedName>
        <fullName evidence="7">Tetracycline efflux MFS transporter TetA(P)</fullName>
    </submittedName>
</protein>
<gene>
    <name evidence="7" type="ORF">KSB_53090</name>
</gene>
<proteinExistence type="predicted"/>
<feature type="transmembrane region" description="Helical" evidence="5">
    <location>
        <begin position="323"/>
        <end position="343"/>
    </location>
</feature>
<feature type="transmembrane region" description="Helical" evidence="5">
    <location>
        <begin position="87"/>
        <end position="114"/>
    </location>
</feature>
<dbReference type="InterPro" id="IPR011701">
    <property type="entry name" value="MFS"/>
</dbReference>
<feature type="domain" description="Major facilitator superfamily (MFS) profile" evidence="6">
    <location>
        <begin position="13"/>
        <end position="413"/>
    </location>
</feature>
<organism evidence="7 8">
    <name type="scientific">Ktedonobacter robiniae</name>
    <dbReference type="NCBI Taxonomy" id="2778365"/>
    <lineage>
        <taxon>Bacteria</taxon>
        <taxon>Bacillati</taxon>
        <taxon>Chloroflexota</taxon>
        <taxon>Ktedonobacteria</taxon>
        <taxon>Ktedonobacterales</taxon>
        <taxon>Ktedonobacteraceae</taxon>
        <taxon>Ktedonobacter</taxon>
    </lineage>
</organism>
<feature type="transmembrane region" description="Helical" evidence="5">
    <location>
        <begin position="298"/>
        <end position="317"/>
    </location>
</feature>
<feature type="transmembrane region" description="Helical" evidence="5">
    <location>
        <begin position="225"/>
        <end position="246"/>
    </location>
</feature>
<feature type="transmembrane region" description="Helical" evidence="5">
    <location>
        <begin position="53"/>
        <end position="75"/>
    </location>
</feature>
<dbReference type="EMBL" id="BNJG01000002">
    <property type="protein sequence ID" value="GHO56834.1"/>
    <property type="molecule type" value="Genomic_DNA"/>
</dbReference>
<dbReference type="InterPro" id="IPR036259">
    <property type="entry name" value="MFS_trans_sf"/>
</dbReference>
<evidence type="ECO:0000256" key="1">
    <source>
        <dbReference type="ARBA" id="ARBA00004651"/>
    </source>
</evidence>
<feature type="transmembrane region" description="Helical" evidence="5">
    <location>
        <begin position="170"/>
        <end position="190"/>
    </location>
</feature>
<dbReference type="Pfam" id="PF07690">
    <property type="entry name" value="MFS_1"/>
    <property type="match status" value="1"/>
</dbReference>
<feature type="transmembrane region" description="Helical" evidence="5">
    <location>
        <begin position="391"/>
        <end position="407"/>
    </location>
</feature>
<dbReference type="PANTHER" id="PTHR23530:SF1">
    <property type="entry name" value="PERMEASE, MAJOR FACILITATOR SUPERFAMILY-RELATED"/>
    <property type="match status" value="1"/>
</dbReference>
<evidence type="ECO:0000256" key="3">
    <source>
        <dbReference type="ARBA" id="ARBA00022989"/>
    </source>
</evidence>
<dbReference type="Proteomes" id="UP000654345">
    <property type="component" value="Unassembled WGS sequence"/>
</dbReference>
<dbReference type="SUPFAM" id="SSF103473">
    <property type="entry name" value="MFS general substrate transporter"/>
    <property type="match status" value="1"/>
</dbReference>
<feature type="transmembrane region" description="Helical" evidence="5">
    <location>
        <begin position="266"/>
        <end position="286"/>
    </location>
</feature>
<evidence type="ECO:0000256" key="4">
    <source>
        <dbReference type="ARBA" id="ARBA00023136"/>
    </source>
</evidence>
<evidence type="ECO:0000256" key="2">
    <source>
        <dbReference type="ARBA" id="ARBA00022692"/>
    </source>
</evidence>
<accession>A0ABQ3UVF7</accession>
<keyword evidence="2 5" id="KW-0812">Transmembrane</keyword>
<evidence type="ECO:0000256" key="5">
    <source>
        <dbReference type="SAM" id="Phobius"/>
    </source>
</evidence>